<name>A0ACA9SG99_9GLOM</name>
<dbReference type="EMBL" id="CAJVQC010122089">
    <property type="protein sequence ID" value="CAG8838934.1"/>
    <property type="molecule type" value="Genomic_DNA"/>
</dbReference>
<accession>A0ACA9SG99</accession>
<reference evidence="1" key="1">
    <citation type="submission" date="2021-06" db="EMBL/GenBank/DDBJ databases">
        <authorList>
            <person name="Kallberg Y."/>
            <person name="Tangrot J."/>
            <person name="Rosling A."/>
        </authorList>
    </citation>
    <scope>NUCLEOTIDE SEQUENCE</scope>
    <source>
        <strain evidence="1">MA461A</strain>
    </source>
</reference>
<dbReference type="Proteomes" id="UP000789920">
    <property type="component" value="Unassembled WGS sequence"/>
</dbReference>
<gene>
    <name evidence="1" type="ORF">RPERSI_LOCUS30858</name>
</gene>
<proteinExistence type="predicted"/>
<evidence type="ECO:0000313" key="2">
    <source>
        <dbReference type="Proteomes" id="UP000789920"/>
    </source>
</evidence>
<evidence type="ECO:0000313" key="1">
    <source>
        <dbReference type="EMBL" id="CAG8838934.1"/>
    </source>
</evidence>
<protein>
    <submittedName>
        <fullName evidence="1">18437_t:CDS:1</fullName>
    </submittedName>
</protein>
<sequence length="55" mass="6347">PSAAKSLTHPLLLQQYSFCDSENDNYDSSTAQKKKKVNWLKIKETRQRTQNTHPA</sequence>
<feature type="non-terminal residue" evidence="1">
    <location>
        <position position="1"/>
    </location>
</feature>
<organism evidence="1 2">
    <name type="scientific">Racocetra persica</name>
    <dbReference type="NCBI Taxonomy" id="160502"/>
    <lineage>
        <taxon>Eukaryota</taxon>
        <taxon>Fungi</taxon>
        <taxon>Fungi incertae sedis</taxon>
        <taxon>Mucoromycota</taxon>
        <taxon>Glomeromycotina</taxon>
        <taxon>Glomeromycetes</taxon>
        <taxon>Diversisporales</taxon>
        <taxon>Gigasporaceae</taxon>
        <taxon>Racocetra</taxon>
    </lineage>
</organism>
<keyword evidence="2" id="KW-1185">Reference proteome</keyword>
<comment type="caution">
    <text evidence="1">The sequence shown here is derived from an EMBL/GenBank/DDBJ whole genome shotgun (WGS) entry which is preliminary data.</text>
</comment>